<feature type="domain" description="Complex 1 LYR protein" evidence="17">
    <location>
        <begin position="16"/>
        <end position="75"/>
    </location>
</feature>
<evidence type="ECO:0000256" key="1">
    <source>
        <dbReference type="ARBA" id="ARBA00002920"/>
    </source>
</evidence>
<keyword evidence="9" id="KW-0999">Mitochondrion inner membrane</keyword>
<dbReference type="Proteomes" id="UP000887566">
    <property type="component" value="Unplaced"/>
</dbReference>
<evidence type="ECO:0000256" key="8">
    <source>
        <dbReference type="ARBA" id="ARBA00022660"/>
    </source>
</evidence>
<evidence type="ECO:0000256" key="9">
    <source>
        <dbReference type="ARBA" id="ARBA00022792"/>
    </source>
</evidence>
<protein>
    <recommendedName>
        <fullName evidence="5">NADH dehydrogenase [ubiquinone] 1 beta subcomplex subunit 9</fullName>
    </recommendedName>
    <alternativeName>
        <fullName evidence="14">Complex I-B22</fullName>
    </alternativeName>
    <alternativeName>
        <fullName evidence="15">NADH-ubiquinone oxidoreductase B22 subunit</fullName>
    </alternativeName>
</protein>
<dbReference type="AlphaFoldDB" id="A0A914WI00"/>
<evidence type="ECO:0000256" key="4">
    <source>
        <dbReference type="ARBA" id="ARBA00011790"/>
    </source>
</evidence>
<keyword evidence="8" id="KW-0679">Respiratory chain</keyword>
<comment type="similarity">
    <text evidence="3">Belongs to the complex I LYR family.</text>
</comment>
<comment type="function">
    <text evidence="1">Accessory subunit of the mitochondrial membrane respiratory chain NADH dehydrogenase (Complex I), that is believed to be not involved in catalysis. Complex I functions in the transfer of electrons from NADH to the respiratory chain. The immediate electron acceptor for the enzyme is believed to be ubiquinone.</text>
</comment>
<evidence type="ECO:0000256" key="11">
    <source>
        <dbReference type="ARBA" id="ARBA00022990"/>
    </source>
</evidence>
<dbReference type="Pfam" id="PF05347">
    <property type="entry name" value="Complex1_LYR"/>
    <property type="match status" value="1"/>
</dbReference>
<dbReference type="WBParaSite" id="PSAMB.scaffold4299size15060.g23934.t1">
    <property type="protein sequence ID" value="PSAMB.scaffold4299size15060.g23934.t1"/>
    <property type="gene ID" value="PSAMB.scaffold4299size15060.g23934"/>
</dbReference>
<accession>A0A914WI00</accession>
<dbReference type="InterPro" id="IPR008011">
    <property type="entry name" value="Complex1_LYR_dom"/>
</dbReference>
<comment type="subcellular location">
    <subcellularLocation>
        <location evidence="2">Mitochondrion inner membrane</location>
        <topology evidence="2">Peripheral membrane protein</topology>
        <orientation evidence="2">Matrix side</orientation>
    </subcellularLocation>
</comment>
<proteinExistence type="inferred from homology"/>
<keyword evidence="18" id="KW-1185">Reference proteome</keyword>
<reference evidence="19" key="1">
    <citation type="submission" date="2022-11" db="UniProtKB">
        <authorList>
            <consortium name="WormBaseParasite"/>
        </authorList>
    </citation>
    <scope>IDENTIFICATION</scope>
</reference>
<name>A0A914WI00_9BILA</name>
<keyword evidence="7" id="KW-0597">Phosphoprotein</keyword>
<dbReference type="PANTHER" id="PTHR12868:SF0">
    <property type="entry name" value="NADH DEHYDROGENASE [UBIQUINONE] 1 BETA SUBCOMPLEX SUBUNIT 9"/>
    <property type="match status" value="1"/>
</dbReference>
<feature type="compositionally biased region" description="Basic and acidic residues" evidence="16">
    <location>
        <begin position="155"/>
        <end position="168"/>
    </location>
</feature>
<evidence type="ECO:0000256" key="13">
    <source>
        <dbReference type="ARBA" id="ARBA00023136"/>
    </source>
</evidence>
<keyword evidence="6" id="KW-0813">Transport</keyword>
<evidence type="ECO:0000256" key="3">
    <source>
        <dbReference type="ARBA" id="ARBA00009508"/>
    </source>
</evidence>
<keyword evidence="13" id="KW-0472">Membrane</keyword>
<dbReference type="InterPro" id="IPR045292">
    <property type="entry name" value="Complex1_LYR_NDUFB9_LYRM3"/>
</dbReference>
<dbReference type="GO" id="GO:0006120">
    <property type="term" value="P:mitochondrial electron transport, NADH to ubiquinone"/>
    <property type="evidence" value="ECO:0007669"/>
    <property type="project" value="InterPro"/>
</dbReference>
<evidence type="ECO:0000256" key="15">
    <source>
        <dbReference type="ARBA" id="ARBA00032528"/>
    </source>
</evidence>
<evidence type="ECO:0000313" key="19">
    <source>
        <dbReference type="WBParaSite" id="PSAMB.scaffold4299size15060.g23934.t1"/>
    </source>
</evidence>
<evidence type="ECO:0000256" key="16">
    <source>
        <dbReference type="SAM" id="MobiDB-lite"/>
    </source>
</evidence>
<evidence type="ECO:0000259" key="17">
    <source>
        <dbReference type="Pfam" id="PF05347"/>
    </source>
</evidence>
<evidence type="ECO:0000256" key="7">
    <source>
        <dbReference type="ARBA" id="ARBA00022553"/>
    </source>
</evidence>
<evidence type="ECO:0000256" key="14">
    <source>
        <dbReference type="ARBA" id="ARBA00030192"/>
    </source>
</evidence>
<feature type="region of interest" description="Disordered" evidence="16">
    <location>
        <begin position="147"/>
        <end position="168"/>
    </location>
</feature>
<organism evidence="18 19">
    <name type="scientific">Plectus sambesii</name>
    <dbReference type="NCBI Taxonomy" id="2011161"/>
    <lineage>
        <taxon>Eukaryota</taxon>
        <taxon>Metazoa</taxon>
        <taxon>Ecdysozoa</taxon>
        <taxon>Nematoda</taxon>
        <taxon>Chromadorea</taxon>
        <taxon>Plectida</taxon>
        <taxon>Plectina</taxon>
        <taxon>Plectoidea</taxon>
        <taxon>Plectidae</taxon>
        <taxon>Plectus</taxon>
    </lineage>
</organism>
<evidence type="ECO:0000256" key="12">
    <source>
        <dbReference type="ARBA" id="ARBA00023128"/>
    </source>
</evidence>
<keyword evidence="11" id="KW-0007">Acetylation</keyword>
<dbReference type="PANTHER" id="PTHR12868">
    <property type="entry name" value="NADH-UBIQUINONE OXIDOREDUCTASE B22 SUBUNIT"/>
    <property type="match status" value="1"/>
</dbReference>
<dbReference type="InterPro" id="IPR033034">
    <property type="entry name" value="NDUFB9"/>
</dbReference>
<evidence type="ECO:0000256" key="10">
    <source>
        <dbReference type="ARBA" id="ARBA00022982"/>
    </source>
</evidence>
<comment type="subunit">
    <text evidence="4">Mammalian complex I is composed of 45 different subunits.</text>
</comment>
<evidence type="ECO:0000256" key="5">
    <source>
        <dbReference type="ARBA" id="ARBA00018684"/>
    </source>
</evidence>
<dbReference type="GO" id="GO:0005743">
    <property type="term" value="C:mitochondrial inner membrane"/>
    <property type="evidence" value="ECO:0007669"/>
    <property type="project" value="UniProtKB-SubCell"/>
</dbReference>
<sequence>MEAPTWMFTKALSHRQKVLRLYKRALRECDAWYGGDFLEVRYHKVLMRARFDTNAQEKDVRQAKLLLADGCREIWEKRHPKPYRFAADVGGVAYDRDRESRDILLDTDSWSYAEREQYPYYFNKREQRKKELLSHWDKIEEAWNDQIDNIQRTPPKYDDKKSEASKKS</sequence>
<evidence type="ECO:0000256" key="6">
    <source>
        <dbReference type="ARBA" id="ARBA00022448"/>
    </source>
</evidence>
<dbReference type="CDD" id="cd20263">
    <property type="entry name" value="Complex1_LYR_NDUFB9_LYRM3"/>
    <property type="match status" value="1"/>
</dbReference>
<keyword evidence="10" id="KW-0249">Electron transport</keyword>
<evidence type="ECO:0000256" key="2">
    <source>
        <dbReference type="ARBA" id="ARBA00004443"/>
    </source>
</evidence>
<keyword evidence="12" id="KW-0496">Mitochondrion</keyword>
<evidence type="ECO:0000313" key="18">
    <source>
        <dbReference type="Proteomes" id="UP000887566"/>
    </source>
</evidence>